<dbReference type="AlphaFoldDB" id="A0A934WV57"/>
<evidence type="ECO:0000256" key="1">
    <source>
        <dbReference type="SAM" id="SignalP"/>
    </source>
</evidence>
<evidence type="ECO:0000313" key="3">
    <source>
        <dbReference type="Proteomes" id="UP000611723"/>
    </source>
</evidence>
<keyword evidence="1" id="KW-0732">Signal</keyword>
<evidence type="ECO:0008006" key="4">
    <source>
        <dbReference type="Google" id="ProtNLM"/>
    </source>
</evidence>
<dbReference type="EMBL" id="JAEQBW010000001">
    <property type="protein sequence ID" value="MBK6263613.1"/>
    <property type="molecule type" value="Genomic_DNA"/>
</dbReference>
<evidence type="ECO:0000313" key="2">
    <source>
        <dbReference type="EMBL" id="MBK6263613.1"/>
    </source>
</evidence>
<feature type="signal peptide" evidence="1">
    <location>
        <begin position="1"/>
        <end position="18"/>
    </location>
</feature>
<accession>A0A934WV57</accession>
<comment type="caution">
    <text evidence="2">The sequence shown here is derived from an EMBL/GenBank/DDBJ whole genome shotgun (WGS) entry which is preliminary data.</text>
</comment>
<sequence>MVKLYQLMFLCLISTAFISCTDSEKEVNSLKEEVIRIHDEVMPKMDEIMQLKKALKERESVLDSSQTEEMTAIHNHILHLDEADEEMMNWMRNYNASMENMTDEEKIEYLKNEKVAIQMVKQLMMSSITEAKTYLNQEKAE</sequence>
<proteinExistence type="predicted"/>
<protein>
    <recommendedName>
        <fullName evidence="4">Viral A-type inclusion protein</fullName>
    </recommendedName>
</protein>
<dbReference type="PROSITE" id="PS51257">
    <property type="entry name" value="PROKAR_LIPOPROTEIN"/>
    <property type="match status" value="1"/>
</dbReference>
<feature type="chain" id="PRO_5037505360" description="Viral A-type inclusion protein" evidence="1">
    <location>
        <begin position="19"/>
        <end position="141"/>
    </location>
</feature>
<name>A0A934WV57_9BACT</name>
<reference evidence="2" key="1">
    <citation type="submission" date="2021-01" db="EMBL/GenBank/DDBJ databases">
        <title>Marivirga aurantiaca sp. nov., isolated from intertidal surface sediments.</title>
        <authorList>
            <person name="Zhang M."/>
        </authorList>
    </citation>
    <scope>NUCLEOTIDE SEQUENCE</scope>
    <source>
        <strain evidence="2">S37H4</strain>
    </source>
</reference>
<keyword evidence="3" id="KW-1185">Reference proteome</keyword>
<gene>
    <name evidence="2" type="ORF">JKA74_01095</name>
</gene>
<organism evidence="2 3">
    <name type="scientific">Marivirga aurantiaca</name>
    <dbReference type="NCBI Taxonomy" id="2802615"/>
    <lineage>
        <taxon>Bacteria</taxon>
        <taxon>Pseudomonadati</taxon>
        <taxon>Bacteroidota</taxon>
        <taxon>Cytophagia</taxon>
        <taxon>Cytophagales</taxon>
        <taxon>Marivirgaceae</taxon>
        <taxon>Marivirga</taxon>
    </lineage>
</organism>
<dbReference type="Proteomes" id="UP000611723">
    <property type="component" value="Unassembled WGS sequence"/>
</dbReference>
<dbReference type="RefSeq" id="WP_201429301.1">
    <property type="nucleotide sequence ID" value="NZ_JAEQBW010000001.1"/>
</dbReference>